<gene>
    <name evidence="2" type="ORF">QNJ86_11225</name>
</gene>
<evidence type="ECO:0000313" key="2">
    <source>
        <dbReference type="EMBL" id="MDJ1651374.1"/>
    </source>
</evidence>
<dbReference type="RefSeq" id="WP_283832721.1">
    <property type="nucleotide sequence ID" value="NZ_JASJEU010000022.1"/>
</dbReference>
<dbReference type="EMBL" id="JASJEU010000022">
    <property type="protein sequence ID" value="MDJ1651374.1"/>
    <property type="molecule type" value="Genomic_DNA"/>
</dbReference>
<comment type="caution">
    <text evidence="2">The sequence shown here is derived from an EMBL/GenBank/DDBJ whole genome shotgun (WGS) entry which is preliminary data.</text>
</comment>
<organism evidence="2 3">
    <name type="scientific">Gordonibacter faecis</name>
    <dbReference type="NCBI Taxonomy" id="3047475"/>
    <lineage>
        <taxon>Bacteria</taxon>
        <taxon>Bacillati</taxon>
        <taxon>Actinomycetota</taxon>
        <taxon>Coriobacteriia</taxon>
        <taxon>Eggerthellales</taxon>
        <taxon>Eggerthellaceae</taxon>
        <taxon>Gordonibacter</taxon>
    </lineage>
</organism>
<proteinExistence type="predicted"/>
<dbReference type="CDD" id="cd07750">
    <property type="entry name" value="PolyPPase_VTC_like"/>
    <property type="match status" value="1"/>
</dbReference>
<sequence length="307" mass="34023">MSVYTDVFERKEVKYRLGAEQVRALAGALEGRMVPDAYGRTRVTSLYLDTPNRALIDRSLEKPLYKEKLRLRAYGTPAPDGLVFIELKKKFEGIVYKRRVGCSYRAARAYVAGTPYERACARFPLADHEAAVESCSPRSLQIAAEIDQFRARHKPLMPSMYIACERVAYAPALDVAGEPHADVPPDLRITFDEAIAYRDLFASVPAPPDAPSAYVPLLGAGEAVMEIKASGPFPLWLVHALDECRVYPTSFSKYGEAYRACSNAPRPRPVNVRAEAKAERLAATLHAARPRHLSAPIHHLKKGGRCA</sequence>
<evidence type="ECO:0000313" key="3">
    <source>
        <dbReference type="Proteomes" id="UP001232750"/>
    </source>
</evidence>
<accession>A0ABT7DPA0</accession>
<keyword evidence="3" id="KW-1185">Reference proteome</keyword>
<evidence type="ECO:0000259" key="1">
    <source>
        <dbReference type="Pfam" id="PF09359"/>
    </source>
</evidence>
<name>A0ABT7DPA0_9ACTN</name>
<dbReference type="Pfam" id="PF09359">
    <property type="entry name" value="VTC"/>
    <property type="match status" value="1"/>
</dbReference>
<dbReference type="InterPro" id="IPR018966">
    <property type="entry name" value="VTC_domain"/>
</dbReference>
<protein>
    <submittedName>
        <fullName evidence="2">Polyphosphate polymerase domain-containing protein</fullName>
    </submittedName>
</protein>
<feature type="domain" description="VTC" evidence="1">
    <location>
        <begin position="10"/>
        <end position="260"/>
    </location>
</feature>
<dbReference type="Proteomes" id="UP001232750">
    <property type="component" value="Unassembled WGS sequence"/>
</dbReference>
<dbReference type="InterPro" id="IPR042267">
    <property type="entry name" value="VTC_sf"/>
</dbReference>
<dbReference type="Gene3D" id="3.20.100.30">
    <property type="entry name" value="VTC, catalytic tunnel domain"/>
    <property type="match status" value="1"/>
</dbReference>
<reference evidence="2 3" key="1">
    <citation type="submission" date="2023-05" db="EMBL/GenBank/DDBJ databases">
        <title>Gordonibacter KGMB12511T sp. nov., isolated from faeces of healthy Korean.</title>
        <authorList>
            <person name="Kim H.S."/>
            <person name="Kim J.-S."/>
            <person name="Suh M.K."/>
            <person name="Eom M.K."/>
            <person name="Do H.E."/>
            <person name="Lee J.-S."/>
        </authorList>
    </citation>
    <scope>NUCLEOTIDE SEQUENCE [LARGE SCALE GENOMIC DNA]</scope>
    <source>
        <strain evidence="2 3">KGMB12511</strain>
    </source>
</reference>